<feature type="region of interest" description="Disordered" evidence="12">
    <location>
        <begin position="43"/>
        <end position="99"/>
    </location>
</feature>
<dbReference type="GO" id="GO:0005125">
    <property type="term" value="F:cytokine activity"/>
    <property type="evidence" value="ECO:0007669"/>
    <property type="project" value="UniProtKB-KW"/>
</dbReference>
<evidence type="ECO:0000256" key="11">
    <source>
        <dbReference type="RuleBase" id="RU363135"/>
    </source>
</evidence>
<dbReference type="InterPro" id="IPR020450">
    <property type="entry name" value="IL-16"/>
</dbReference>
<evidence type="ECO:0000256" key="7">
    <source>
        <dbReference type="ARBA" id="ARBA00023015"/>
    </source>
</evidence>
<dbReference type="SUPFAM" id="SSF50156">
    <property type="entry name" value="PDZ domain-like"/>
    <property type="match status" value="2"/>
</dbReference>
<feature type="compositionally biased region" description="Basic and acidic residues" evidence="12">
    <location>
        <begin position="259"/>
        <end position="268"/>
    </location>
</feature>
<sequence>MTRSSSDSSYNPRSLCSNGAACQLTDLKARVHSIDVPITRQPGLLYSLSGNNPERNSPPTCSEGGRPLQKTKKSSEILVRKPKSSKPKPPPRKYFKQDCTCNDQCNTARKEKLGSEAVVSPSASAQEVGEPMLEGHQTVVAHSVFTTSPTAHDTEHITAAPVGRDQERKSNLGNPLSSIQRPILKRQARVDYSLDTTTEDPWVKISDCIKSLFNPTMSEDNVHLHLHPGIDTNKENEKRSSPETVMKKSESGVVGSKVLKSDENDSMKKGPPVAPKPAWFRQSLKGLRKAHSDLKAQADQSPPDLESISSKELQSSLSHVSPRGSSIKQRISSFESLSAPQSPEKIHRRFSLKPSVQKEHSPTATGPEAAPAHLNQALLQRCETSKQQSPVVMGTKSLDRSSSPREVLVASSEKSNHANTENSSSLLTTDAIATSYIVPVAKAHSLRSRSFPLTATQSCEMMKAYDEKWSKIYSISSQVSTALMKSLLCLPQSPASSGNSAWETLDTFSQSSVEEDGTSLSPTSEDHHLDTGFSLNLSELREYTVSLADNEKEEEKQEHGSPQASGVSGQSVISLLSPEELAKLIEEVKSLDKATLKEFDDIHVTILHKEEDTGLGFSLAGGIDLENKVITVHKVFPNGLASQEGTIQKGDEVLSINGKSLKGATHSDASAIMRQARQLRQAVVVTRKAKDGEKNLNVSIDSSTSSVGSDASRESATEDTICSVTLEKTPAGLGFSLEGGKGSIHGDKPIIINRIFKGTALEQSSAVQPGDELLQVHATAMQGLTRFEAWNIIKALPDGPITAIIKRKNPSSVATKSSETL</sequence>
<dbReference type="Pfam" id="PF00595">
    <property type="entry name" value="PDZ"/>
    <property type="match status" value="2"/>
</dbReference>
<keyword evidence="15" id="KW-1185">Reference proteome</keyword>
<dbReference type="PRINTS" id="PR01931">
    <property type="entry name" value="INTRLEUKIN16"/>
</dbReference>
<evidence type="ECO:0000256" key="12">
    <source>
        <dbReference type="SAM" id="MobiDB-lite"/>
    </source>
</evidence>
<evidence type="ECO:0000256" key="5">
    <source>
        <dbReference type="ARBA" id="ARBA00022525"/>
    </source>
</evidence>
<keyword evidence="2 11" id="KW-0963">Cytoplasm</keyword>
<dbReference type="GO" id="GO:0005615">
    <property type="term" value="C:extracellular space"/>
    <property type="evidence" value="ECO:0007669"/>
    <property type="project" value="UniProtKB-KW"/>
</dbReference>
<proteinExistence type="predicted"/>
<dbReference type="EMBL" id="KK667282">
    <property type="protein sequence ID" value="KFQ02044.1"/>
    <property type="molecule type" value="Genomic_DNA"/>
</dbReference>
<dbReference type="GO" id="GO:0005634">
    <property type="term" value="C:nucleus"/>
    <property type="evidence" value="ECO:0007669"/>
    <property type="project" value="UniProtKB-SubCell"/>
</dbReference>
<feature type="region of interest" description="Disordered" evidence="12">
    <location>
        <begin position="383"/>
        <end position="405"/>
    </location>
</feature>
<dbReference type="InterPro" id="IPR055287">
    <property type="entry name" value="IL-16-like"/>
</dbReference>
<dbReference type="PANTHER" id="PTHR48484">
    <property type="entry name" value="PRO-INTERLEUKIN-16"/>
    <property type="match status" value="1"/>
</dbReference>
<keyword evidence="4 11" id="KW-0202">Cytokine</keyword>
<feature type="compositionally biased region" description="Polar residues" evidence="12">
    <location>
        <begin position="48"/>
        <end position="60"/>
    </location>
</feature>
<feature type="region of interest" description="Disordered" evidence="12">
    <location>
        <begin position="226"/>
        <end position="278"/>
    </location>
</feature>
<reference evidence="14 15" key="1">
    <citation type="submission" date="2014-04" db="EMBL/GenBank/DDBJ databases">
        <title>Genome evolution of avian class.</title>
        <authorList>
            <person name="Zhang G."/>
            <person name="Li C."/>
        </authorList>
    </citation>
    <scope>NUCLEOTIDE SEQUENCE [LARGE SCALE GENOMIC DNA]</scope>
    <source>
        <strain evidence="14">BGI_N330</strain>
    </source>
</reference>
<evidence type="ECO:0000313" key="15">
    <source>
        <dbReference type="Proteomes" id="UP000053001"/>
    </source>
</evidence>
<feature type="region of interest" description="Disordered" evidence="12">
    <location>
        <begin position="551"/>
        <end position="570"/>
    </location>
</feature>
<feature type="region of interest" description="Disordered" evidence="12">
    <location>
        <begin position="290"/>
        <end position="347"/>
    </location>
</feature>
<dbReference type="CDD" id="cd06763">
    <property type="entry name" value="PDZ7_PDZD2-PDZ4_hPro-IL-16-like"/>
    <property type="match status" value="1"/>
</dbReference>
<feature type="compositionally biased region" description="Polar residues" evidence="12">
    <location>
        <begin position="511"/>
        <end position="523"/>
    </location>
</feature>
<feature type="compositionally biased region" description="Low complexity" evidence="12">
    <location>
        <begin position="305"/>
        <end position="321"/>
    </location>
</feature>
<comment type="subunit">
    <text evidence="11">Homotetramer.</text>
</comment>
<keyword evidence="8" id="KW-0804">Transcription</keyword>
<dbReference type="PhylomeDB" id="A0A091PXD8"/>
<dbReference type="InterPro" id="IPR001478">
    <property type="entry name" value="PDZ"/>
</dbReference>
<accession>A0A091PXD8</accession>
<dbReference type="FunFam" id="2.30.42.10:FF:000122">
    <property type="entry name" value="Pro-interleukin-16"/>
    <property type="match status" value="1"/>
</dbReference>
<evidence type="ECO:0000256" key="10">
    <source>
        <dbReference type="ARBA" id="ARBA00024706"/>
    </source>
</evidence>
<feature type="compositionally biased region" description="Polar residues" evidence="12">
    <location>
        <begin position="560"/>
        <end position="570"/>
    </location>
</feature>
<feature type="compositionally biased region" description="Basic residues" evidence="12">
    <location>
        <begin position="80"/>
        <end position="94"/>
    </location>
</feature>
<keyword evidence="9 11" id="KW-0539">Nucleus</keyword>
<dbReference type="InterPro" id="IPR036034">
    <property type="entry name" value="PDZ_sf"/>
</dbReference>
<dbReference type="Proteomes" id="UP000053001">
    <property type="component" value="Unassembled WGS sequence"/>
</dbReference>
<feature type="domain" description="PDZ" evidence="13">
    <location>
        <begin position="603"/>
        <end position="688"/>
    </location>
</feature>
<dbReference type="Gene3D" id="2.30.42.10">
    <property type="match status" value="2"/>
</dbReference>
<dbReference type="GO" id="GO:0005737">
    <property type="term" value="C:cytoplasm"/>
    <property type="evidence" value="ECO:0007669"/>
    <property type="project" value="UniProtKB-SubCell"/>
</dbReference>
<comment type="function">
    <text evidence="10 11">Interleukin-16 stimulates a migratory response in CD4+ lymphocytes, monocytes, and eosinophils. Primes CD4+ T-cells for IL-2 and IL-15 responsiveness. Also induces T-lymphocyte expression of interleukin 2 receptor. Ligand for CD4.</text>
</comment>
<evidence type="ECO:0000256" key="9">
    <source>
        <dbReference type="ARBA" id="ARBA00023242"/>
    </source>
</evidence>
<gene>
    <name evidence="11" type="primary">IL16</name>
    <name evidence="14" type="ORF">N330_07729</name>
</gene>
<evidence type="ECO:0000256" key="3">
    <source>
        <dbReference type="ARBA" id="ARBA00022500"/>
    </source>
</evidence>
<dbReference type="PANTHER" id="PTHR48484:SF2">
    <property type="entry name" value="PRO-INTERLEUKIN-16"/>
    <property type="match status" value="1"/>
</dbReference>
<keyword evidence="5 11" id="KW-0964">Secreted</keyword>
<keyword evidence="3 11" id="KW-0145">Chemotaxis</keyword>
<dbReference type="PROSITE" id="PS50106">
    <property type="entry name" value="PDZ"/>
    <property type="match status" value="2"/>
</dbReference>
<evidence type="ECO:0000256" key="1">
    <source>
        <dbReference type="ARBA" id="ARBA00004123"/>
    </source>
</evidence>
<keyword evidence="6" id="KW-0677">Repeat</keyword>
<evidence type="ECO:0000256" key="8">
    <source>
        <dbReference type="ARBA" id="ARBA00023163"/>
    </source>
</evidence>
<dbReference type="SMART" id="SM00228">
    <property type="entry name" value="PDZ"/>
    <property type="match status" value="2"/>
</dbReference>
<dbReference type="FunFam" id="2.30.42.10:FF:000147">
    <property type="entry name" value="Pro-interleukin-16"/>
    <property type="match status" value="1"/>
</dbReference>
<evidence type="ECO:0000256" key="2">
    <source>
        <dbReference type="ARBA" id="ARBA00022490"/>
    </source>
</evidence>
<evidence type="ECO:0000313" key="14">
    <source>
        <dbReference type="EMBL" id="KFQ02044.1"/>
    </source>
</evidence>
<protein>
    <recommendedName>
        <fullName evidence="11">Pro-interleukin-16</fullName>
    </recommendedName>
    <component>
        <recommendedName>
            <fullName evidence="11">Interleukin-16</fullName>
            <shortName evidence="11">IL-16</shortName>
        </recommendedName>
        <alternativeName>
            <fullName evidence="11">Lymphocyte chemoattractant factor</fullName>
            <shortName evidence="11">LCF</shortName>
        </alternativeName>
    </component>
</protein>
<evidence type="ECO:0000256" key="6">
    <source>
        <dbReference type="ARBA" id="ARBA00022737"/>
    </source>
</evidence>
<comment type="subcellular location">
    <subcellularLocation>
        <location evidence="11">Cytoplasm</location>
    </subcellularLocation>
    <subcellularLocation>
        <location evidence="1 11">Nucleus</location>
    </subcellularLocation>
    <subcellularLocation>
        <location evidence="11">Secreted</location>
    </subcellularLocation>
</comment>
<feature type="region of interest" description="Disordered" evidence="12">
    <location>
        <begin position="511"/>
        <end position="530"/>
    </location>
</feature>
<organism evidence="14 15">
    <name type="scientific">Leptosomus discolor</name>
    <name type="common">Madagascar cuckoo roller</name>
    <name type="synonym">Cuculus discolor</name>
    <dbReference type="NCBI Taxonomy" id="188344"/>
    <lineage>
        <taxon>Eukaryota</taxon>
        <taxon>Metazoa</taxon>
        <taxon>Chordata</taxon>
        <taxon>Craniata</taxon>
        <taxon>Vertebrata</taxon>
        <taxon>Euteleostomi</taxon>
        <taxon>Archelosauria</taxon>
        <taxon>Archosauria</taxon>
        <taxon>Dinosauria</taxon>
        <taxon>Saurischia</taxon>
        <taxon>Theropoda</taxon>
        <taxon>Coelurosauria</taxon>
        <taxon>Aves</taxon>
        <taxon>Neognathae</taxon>
        <taxon>Neoaves</taxon>
        <taxon>Telluraves</taxon>
        <taxon>Coraciimorphae</taxon>
        <taxon>Coraciiformes</taxon>
        <taxon>Leptosomidae</taxon>
        <taxon>Leptosomus</taxon>
    </lineage>
</organism>
<feature type="compositionally biased region" description="Polar residues" evidence="12">
    <location>
        <begin position="323"/>
        <end position="341"/>
    </location>
</feature>
<feature type="compositionally biased region" description="Basic and acidic residues" evidence="12">
    <location>
        <begin position="232"/>
        <end position="250"/>
    </location>
</feature>
<name>A0A091PXD8_LEPDC</name>
<dbReference type="GO" id="GO:0042609">
    <property type="term" value="F:CD4 receptor binding"/>
    <property type="evidence" value="ECO:0007669"/>
    <property type="project" value="TreeGrafter"/>
</dbReference>
<feature type="domain" description="PDZ" evidence="13">
    <location>
        <begin position="723"/>
        <end position="808"/>
    </location>
</feature>
<evidence type="ECO:0000256" key="4">
    <source>
        <dbReference type="ARBA" id="ARBA00022514"/>
    </source>
</evidence>
<evidence type="ECO:0000259" key="13">
    <source>
        <dbReference type="PROSITE" id="PS50106"/>
    </source>
</evidence>
<dbReference type="GO" id="GO:0030595">
    <property type="term" value="P:leukocyte chemotaxis"/>
    <property type="evidence" value="ECO:0007669"/>
    <property type="project" value="TreeGrafter"/>
</dbReference>
<dbReference type="CDD" id="cd06762">
    <property type="entry name" value="PDZ6_PDZD2-PDZ3_hPro-IL-16-like"/>
    <property type="match status" value="1"/>
</dbReference>
<dbReference type="AlphaFoldDB" id="A0A091PXD8"/>
<keyword evidence="7" id="KW-0805">Transcription regulation</keyword>
<dbReference type="GO" id="GO:0050930">
    <property type="term" value="P:induction of positive chemotaxis"/>
    <property type="evidence" value="ECO:0007669"/>
    <property type="project" value="InterPro"/>
</dbReference>